<evidence type="ECO:0000313" key="3">
    <source>
        <dbReference type="Proteomes" id="UP000177811"/>
    </source>
</evidence>
<feature type="domain" description="Pyrroloquinoline quinone-dependent pyranose dehydrogenase beta-propeller" evidence="1">
    <location>
        <begin position="62"/>
        <end position="361"/>
    </location>
</feature>
<reference evidence="2 3" key="1">
    <citation type="journal article" date="2016" name="Nat. Commun.">
        <title>Thousands of microbial genomes shed light on interconnected biogeochemical processes in an aquifer system.</title>
        <authorList>
            <person name="Anantharaman K."/>
            <person name="Brown C.T."/>
            <person name="Hug L.A."/>
            <person name="Sharon I."/>
            <person name="Castelle C.J."/>
            <person name="Probst A.J."/>
            <person name="Thomas B.C."/>
            <person name="Singh A."/>
            <person name="Wilkins M.J."/>
            <person name="Karaoz U."/>
            <person name="Brodie E.L."/>
            <person name="Williams K.H."/>
            <person name="Hubbard S.S."/>
            <person name="Banfield J.F."/>
        </authorList>
    </citation>
    <scope>NUCLEOTIDE SEQUENCE [LARGE SCALE GENOMIC DNA]</scope>
</reference>
<proteinExistence type="predicted"/>
<dbReference type="PANTHER" id="PTHR19328:SF53">
    <property type="entry name" value="MEMBRANE PROTEIN"/>
    <property type="match status" value="1"/>
</dbReference>
<dbReference type="InterPro" id="IPR011041">
    <property type="entry name" value="Quinoprot_gluc/sorb_DH_b-prop"/>
</dbReference>
<dbReference type="Pfam" id="PF22807">
    <property type="entry name" value="TrAA12"/>
    <property type="match status" value="1"/>
</dbReference>
<sequence length="378" mass="41968">MRKALFLICAVAFVIGVFFVYRTLVPAFRPALFSSSRDIGDLVPKGDVLLGKDVALPLMLPPEFRLSLYAEELPGARVMAFDPNGTMLVTQTGEGMVTVLFDRDHDGFAEEHRALLVGLNRPHGLAFHDGYMYVAEEQRVRRYQYIAENSTLGSGETILDLPADGGHFTRTIGFGPPGSLYEGKLFVAVGSSCNVCKESDERRARILIADADGTHVREFARGLRNSVFFDWHPVTHELFATDMGRDWLGDDIPPDEVNIIREGLNYGWPICYGNNIHDASFDKNTYIRNPCQEPFEAPPYVEIPAHSAPLGIAFTKFSKVPDAYRDGFLVAYHGSWNRSEPTGYKVVYVGVDDAGKALAPRDFITGWIQEGEALGRPV</sequence>
<evidence type="ECO:0000313" key="2">
    <source>
        <dbReference type="EMBL" id="OHA03228.1"/>
    </source>
</evidence>
<dbReference type="Proteomes" id="UP000177811">
    <property type="component" value="Unassembled WGS sequence"/>
</dbReference>
<protein>
    <recommendedName>
        <fullName evidence="1">Pyrroloquinoline quinone-dependent pyranose dehydrogenase beta-propeller domain-containing protein</fullName>
    </recommendedName>
</protein>
<feature type="non-terminal residue" evidence="2">
    <location>
        <position position="378"/>
    </location>
</feature>
<dbReference type="InterPro" id="IPR054539">
    <property type="entry name" value="Beta-prop_PDH"/>
</dbReference>
<accession>A0A1G2KUW6</accession>
<dbReference type="Gene3D" id="2.120.10.30">
    <property type="entry name" value="TolB, C-terminal domain"/>
    <property type="match status" value="1"/>
</dbReference>
<dbReference type="EMBL" id="MHQL01000018">
    <property type="protein sequence ID" value="OHA03228.1"/>
    <property type="molecule type" value="Genomic_DNA"/>
</dbReference>
<organism evidence="2 3">
    <name type="scientific">Candidatus Sungbacteria bacterium RIFCSPHIGHO2_02_FULL_51_29</name>
    <dbReference type="NCBI Taxonomy" id="1802273"/>
    <lineage>
        <taxon>Bacteria</taxon>
        <taxon>Candidatus Sungiibacteriota</taxon>
    </lineage>
</organism>
<evidence type="ECO:0000259" key="1">
    <source>
        <dbReference type="Pfam" id="PF22807"/>
    </source>
</evidence>
<gene>
    <name evidence="2" type="ORF">A3C16_01580</name>
</gene>
<comment type="caution">
    <text evidence="2">The sequence shown here is derived from an EMBL/GenBank/DDBJ whole genome shotgun (WGS) entry which is preliminary data.</text>
</comment>
<dbReference type="AlphaFoldDB" id="A0A1G2KUW6"/>
<dbReference type="InterPro" id="IPR011042">
    <property type="entry name" value="6-blade_b-propeller_TolB-like"/>
</dbReference>
<name>A0A1G2KUW6_9BACT</name>
<dbReference type="PANTHER" id="PTHR19328">
    <property type="entry name" value="HEDGEHOG-INTERACTING PROTEIN"/>
    <property type="match status" value="1"/>
</dbReference>
<dbReference type="SUPFAM" id="SSF50952">
    <property type="entry name" value="Soluble quinoprotein glucose dehydrogenase"/>
    <property type="match status" value="1"/>
</dbReference>